<evidence type="ECO:0000256" key="1">
    <source>
        <dbReference type="ARBA" id="ARBA00022737"/>
    </source>
</evidence>
<evidence type="ECO:0000256" key="6">
    <source>
        <dbReference type="SAM" id="MobiDB-lite"/>
    </source>
</evidence>
<feature type="compositionally biased region" description="Polar residues" evidence="6">
    <location>
        <begin position="2278"/>
        <end position="2287"/>
    </location>
</feature>
<dbReference type="PROSITE" id="PS50088">
    <property type="entry name" value="ANK_REPEAT"/>
    <property type="match status" value="16"/>
</dbReference>
<feature type="region of interest" description="Disordered" evidence="6">
    <location>
        <begin position="2018"/>
        <end position="2054"/>
    </location>
</feature>
<feature type="compositionally biased region" description="Polar residues" evidence="6">
    <location>
        <begin position="2238"/>
        <end position="2250"/>
    </location>
</feature>
<feature type="region of interest" description="Disordered" evidence="6">
    <location>
        <begin position="249"/>
        <end position="302"/>
    </location>
</feature>
<feature type="repeat" description="ANK" evidence="4">
    <location>
        <begin position="707"/>
        <end position="739"/>
    </location>
</feature>
<feature type="compositionally biased region" description="Pro residues" evidence="6">
    <location>
        <begin position="1770"/>
        <end position="1781"/>
    </location>
</feature>
<feature type="compositionally biased region" description="Polar residues" evidence="6">
    <location>
        <begin position="2396"/>
        <end position="2427"/>
    </location>
</feature>
<comment type="caution">
    <text evidence="8">The sequence shown here is derived from an EMBL/GenBank/DDBJ whole genome shotgun (WGS) entry which is preliminary data.</text>
</comment>
<gene>
    <name evidence="8" type="ORF">CAUJ_LOCUS14003</name>
</gene>
<dbReference type="Gene3D" id="1.25.40.20">
    <property type="entry name" value="Ankyrin repeat-containing domain"/>
    <property type="match status" value="6"/>
</dbReference>
<feature type="repeat" description="ANK" evidence="4">
    <location>
        <begin position="547"/>
        <end position="579"/>
    </location>
</feature>
<dbReference type="GO" id="GO:0003723">
    <property type="term" value="F:RNA binding"/>
    <property type="evidence" value="ECO:0007669"/>
    <property type="project" value="UniProtKB-UniRule"/>
</dbReference>
<dbReference type="SMART" id="SM00322">
    <property type="entry name" value="KH"/>
    <property type="match status" value="1"/>
</dbReference>
<sequence length="2533" mass="272323">MTDNNHASVDVMSLDKNSELAARLCAVQNGVNMALKTGYRAKSTSPSSAANNANSSSLYHFAHLLPVEIFRMNHHEQEEVFRCLYDHGVKAYMHLQSYAFAQTKSASVAAGLLPGIVANSTVSSATSTIAKIASHLGFSSPSPTPSANLPSVEVITQCLAWSNGSEVDEENLEGALAELRENPIVQVNLLSNHQVPVEHAADALTVLVNAAMRRPLTRCVESVMAASQVEAGDSVDQDGDRQLDYANAAPNQVALKPAEDEDGLEEEPESQTEDEDEEYDDEEGVEEEEEEEEDEADAISENTIRENGLLELACTVGFEEMASMIVRVRGTTEFTKDFEVSPLMESAAAGTIGVLRRLIKLGADVSSLSRTRNTALIYAAAAGQPECVKELLDTGNCSIEHFNLNGHCALMEAASSGRLDIVKMLVEAGAPSNYINLNSEFKESALTLASYKGNIDIVRYLLETYEASQNVQVKEYDRGEELHTSVMEACMDGHMEVVQLLLDHGAPVNLNTDSFESPLTLACCGGHHELAKLLLDNGAYLEATNDENYTPLMEASREGHLNVVEVLLAHGANVNAQTEETGETALSVAACGGFIDIMKALIEKGGDLTAGSNPPLVEAAQEGHLSTVEFILQQGDIPKDQIRHAFVLAADCGQREVLRVLLDAGADVACEVEGRTALMRAAKNDYVDVVSDLITYGAPVNYRSSGLDATALSLACAEGNTEVVRVLLKNGADPHIENKDKTTCLFESARNGNTDVMKILIEYGRAGALPRPAASQQSGNSSGDTTTRTVIPKTSKGPLRSVFKKGTVPRKASVTSTTSIFSGSTTFQYSTTELELLAQMEKLQRDIAANEQSGFPFSEAVKGMNAVYGVLADGKTNFPTPPSLCDLEKAYDGEDVASVADWAELVRNGWFSMQKQLANSQSEDPEHTASAYQAKLAEELRVPVSAVTAQLPIASEDALKLFNQHLTSHMNEGKVPCGHADSAIRAAFTKMTNAVRSGRSSVRASSVSSSNISNIDRECLYETVKRILPSFPNSELYAQANIPPIVEAHFSMNAIYPGIAAMAQKAAAKCAKNNTPLNKELAILAAYAATQLPDTPNNGGDIKIGERLLEDLLNGTTQAERKDIMDKMRKMLTCDLSNSPDKKLHEMYMELFHEHSKDCHAYNLDAVIRRRVGSEVYDPFMVSLPDPKAAGLMGISKHGTKKISKTVKRTEQTKILAHAPTAVSTLRRTHSEGDGSDRCMKTRNVAIDKATESNQETPLSIACANGHRDPVEILLKEGANIEHRDKKGFTPLIVAATAGHAPVVEVLLKNHAAIESQSDRTKDTALSLACSSGRKDVVELLLSYGANKEHRNVSDYTPLSLAASGGYIEIVNLLLNSGAEINSRTGSKLGISPLMLAAMNGHKEATRVLLERGSDINAQIETNRNTALTLACFQGRTEVVRLLLSYNANVEHRAKTGLTPLMEAANGGYTEVGDLLLEAGADPNTAPVPSSRDTALTIAADKGHEKFVELLVHRGAAIDARNKKGCTALWLACHSGHLETVATLVKHRGDPDALDNRKISPLMAAFKKGHVKVVKFMVEHAKQFPSDQELTRGIASSETEDVKTKCNECMTIIRDAKNAQAEEANKAAALLLAQLEEEEEAARSKKQAKQQKKEKKKAKKGKAATSSVPEDSVDEVKVEEKKEEEVPPTIEEKVVDENVEPVAEEVEEEKVEEPSRPETPPLIEKKEVEAEKNLVRKERKSRREATKGLNGVQLQPTVVQQTRAVSSPIAIPPTSPQPKPATPSDEWVKASGKKGKVTAKKQLAKEPITTSDEIKGWQDIELARKKQATLVVGSATIARVIGRGGSNINAIREATGASIEVEKQGTKKDPQAERQICIRGSPDAVRNATQMINRLITDGEVLVEDVIIQVTRANSSVASSVSSESSCRIGRDLDPLPPSFPIITSKPTPVAPTPSATPSTTNVWQQRMAARQQQLAANTDENSATSQGDLTEPTHLPSANMAHLMEKLPFAQETTSAYPEPFQPLSQRTSAPLEKAVRAQSQPISAPSQPPAMNLTSEFSLLGLGKPSLPDPVVPERLPNPIGPPPSAARQSEPRKVDVEPPASHSIFSKAPGSRPFGLFEDKSTLVQKEPVVSSSFRTLLPNISTDTGLNFSSIHSDRNLTGSDRPDFGNLEESIFEATTHAKLAEIWGNTDEKTGESTWGNPIFSSLAPSTLGSTDGSNSKASDWTSNDLLSYMRTSSPPLSSTSNAAPGSAWATPASPQHKNSSSIFSRISTPSYAPSSSQRQHAPTNSAPAPASSSFSQNNTLFNQLAAQLATYQGTNPSPSTAPQPNNHSMFFQPSAFSDASSLGISNPQSAQLQQQQQQQQRQHALKNFMTSYQAASNEFDSLTNILNSSPYGNPSQQMHGGGSNTNDSFMKPSSITNQQGRPLVGRGNVISGGGVQQQQYVSGPPPGFAGIAPSHPPSGSAHRPSAPFFHQSQAASNPSPANPGVPPFNSFTAQNQTWGTGNTNSVPNAVKQNPSQHISWGGAAWN</sequence>
<feature type="repeat" description="ANK" evidence="4">
    <location>
        <begin position="1321"/>
        <end position="1353"/>
    </location>
</feature>
<feature type="domain" description="K Homology" evidence="7">
    <location>
        <begin position="1824"/>
        <end position="1897"/>
    </location>
</feature>
<dbReference type="PRINTS" id="PR01415">
    <property type="entry name" value="ANKYRIN"/>
</dbReference>
<feature type="compositionally biased region" description="Basic and acidic residues" evidence="6">
    <location>
        <begin position="1723"/>
        <end position="1746"/>
    </location>
</feature>
<dbReference type="Proteomes" id="UP000835052">
    <property type="component" value="Unassembled WGS sequence"/>
</dbReference>
<dbReference type="SUPFAM" id="SSF48403">
    <property type="entry name" value="Ankyrin repeat"/>
    <property type="match status" value="3"/>
</dbReference>
<dbReference type="PROSITE" id="PS50297">
    <property type="entry name" value="ANK_REP_REGION"/>
    <property type="match status" value="15"/>
</dbReference>
<dbReference type="CDD" id="cd22404">
    <property type="entry name" value="KH-I_MASK"/>
    <property type="match status" value="1"/>
</dbReference>
<feature type="repeat" description="ANK" evidence="4">
    <location>
        <begin position="1524"/>
        <end position="1556"/>
    </location>
</feature>
<feature type="repeat" description="ANK" evidence="4">
    <location>
        <begin position="481"/>
        <end position="513"/>
    </location>
</feature>
<dbReference type="InterPro" id="IPR047373">
    <property type="entry name" value="KH-I_MASK"/>
</dbReference>
<evidence type="ECO:0000313" key="9">
    <source>
        <dbReference type="Proteomes" id="UP000835052"/>
    </source>
</evidence>
<accession>A0A8S1HPY1</accession>
<dbReference type="EMBL" id="CAJGYM010000115">
    <property type="protein sequence ID" value="CAD6198096.1"/>
    <property type="molecule type" value="Genomic_DNA"/>
</dbReference>
<organism evidence="8 9">
    <name type="scientific">Caenorhabditis auriculariae</name>
    <dbReference type="NCBI Taxonomy" id="2777116"/>
    <lineage>
        <taxon>Eukaryota</taxon>
        <taxon>Metazoa</taxon>
        <taxon>Ecdysozoa</taxon>
        <taxon>Nematoda</taxon>
        <taxon>Chromadorea</taxon>
        <taxon>Rhabditida</taxon>
        <taxon>Rhabditina</taxon>
        <taxon>Rhabditomorpha</taxon>
        <taxon>Rhabditoidea</taxon>
        <taxon>Rhabditidae</taxon>
        <taxon>Peloderinae</taxon>
        <taxon>Caenorhabditis</taxon>
    </lineage>
</organism>
<dbReference type="InterPro" id="IPR002110">
    <property type="entry name" value="Ankyrin_rpt"/>
</dbReference>
<dbReference type="FunFam" id="1.25.40.20:FF:000041">
    <property type="entry name" value="ankyrin repeat and KH domain-containing protein 1 isoform X1"/>
    <property type="match status" value="1"/>
</dbReference>
<feature type="repeat" description="ANK" evidence="4">
    <location>
        <begin position="581"/>
        <end position="613"/>
    </location>
</feature>
<dbReference type="OrthoDB" id="20872at2759"/>
<feature type="region of interest" description="Disordered" evidence="6">
    <location>
        <begin position="1642"/>
        <end position="1804"/>
    </location>
</feature>
<feature type="repeat" description="ANK" evidence="4">
    <location>
        <begin position="1389"/>
        <end position="1421"/>
    </location>
</feature>
<feature type="compositionally biased region" description="Polar residues" evidence="6">
    <location>
        <begin position="2319"/>
        <end position="2354"/>
    </location>
</feature>
<feature type="repeat" description="ANK" evidence="4">
    <location>
        <begin position="1491"/>
        <end position="1523"/>
    </location>
</feature>
<proteinExistence type="predicted"/>
<feature type="region of interest" description="Disordered" evidence="6">
    <location>
        <begin position="770"/>
        <end position="793"/>
    </location>
</feature>
<dbReference type="PANTHER" id="PTHR23206">
    <property type="entry name" value="MASK PROTEIN"/>
    <property type="match status" value="1"/>
</dbReference>
<dbReference type="InterPro" id="IPR004087">
    <property type="entry name" value="KH_dom"/>
</dbReference>
<feature type="compositionally biased region" description="Low complexity" evidence="6">
    <location>
        <begin position="1953"/>
        <end position="1977"/>
    </location>
</feature>
<dbReference type="Gene3D" id="3.30.1370.10">
    <property type="entry name" value="K Homology domain, type 1"/>
    <property type="match status" value="1"/>
</dbReference>
<feature type="repeat" description="ANK" evidence="4">
    <location>
        <begin position="1456"/>
        <end position="1488"/>
    </location>
</feature>
<feature type="compositionally biased region" description="Acidic residues" evidence="6">
    <location>
        <begin position="259"/>
        <end position="298"/>
    </location>
</feature>
<feature type="compositionally biased region" description="Acidic residues" evidence="6">
    <location>
        <begin position="1697"/>
        <end position="1711"/>
    </location>
</feature>
<dbReference type="InterPro" id="IPR051631">
    <property type="entry name" value="Ankyrin-KH/SAM_domain"/>
</dbReference>
<dbReference type="InterPro" id="IPR036770">
    <property type="entry name" value="Ankyrin_rpt-contain_sf"/>
</dbReference>
<evidence type="ECO:0000256" key="3">
    <source>
        <dbReference type="ARBA" id="ARBA00023054"/>
    </source>
</evidence>
<feature type="region of interest" description="Disordered" evidence="6">
    <location>
        <begin position="2066"/>
        <end position="2114"/>
    </location>
</feature>
<feature type="repeat" description="ANK" evidence="4">
    <location>
        <begin position="1287"/>
        <end position="1319"/>
    </location>
</feature>
<evidence type="ECO:0000256" key="5">
    <source>
        <dbReference type="PROSITE-ProRule" id="PRU00117"/>
    </source>
</evidence>
<dbReference type="PROSITE" id="PS50084">
    <property type="entry name" value="KH_TYPE_1"/>
    <property type="match status" value="1"/>
</dbReference>
<feature type="compositionally biased region" description="Polar residues" evidence="6">
    <location>
        <begin position="1752"/>
        <end position="1765"/>
    </location>
</feature>
<dbReference type="Pfam" id="PF00013">
    <property type="entry name" value="KH_1"/>
    <property type="match status" value="1"/>
</dbReference>
<feature type="region of interest" description="Disordered" evidence="6">
    <location>
        <begin position="2319"/>
        <end position="2371"/>
    </location>
</feature>
<dbReference type="Pfam" id="PF00023">
    <property type="entry name" value="Ank"/>
    <property type="match status" value="1"/>
</dbReference>
<evidence type="ECO:0000259" key="7">
    <source>
        <dbReference type="SMART" id="SM00322"/>
    </source>
</evidence>
<feature type="compositionally biased region" description="Low complexity" evidence="6">
    <location>
        <begin position="2266"/>
        <end position="2277"/>
    </location>
</feature>
<feature type="compositionally biased region" description="Polar residues" evidence="6">
    <location>
        <begin position="2477"/>
        <end position="2486"/>
    </location>
</feature>
<dbReference type="SUPFAM" id="SSF54791">
    <property type="entry name" value="Eukaryotic type KH-domain (KH-domain type I)"/>
    <property type="match status" value="1"/>
</dbReference>
<protein>
    <recommendedName>
        <fullName evidence="7">K Homology domain-containing protein</fullName>
    </recommendedName>
</protein>
<dbReference type="Pfam" id="PF12796">
    <property type="entry name" value="Ank_2"/>
    <property type="match status" value="8"/>
</dbReference>
<feature type="compositionally biased region" description="Polar residues" evidence="6">
    <location>
        <begin position="1979"/>
        <end position="1989"/>
    </location>
</feature>
<dbReference type="InterPro" id="IPR004088">
    <property type="entry name" value="KH_dom_type_1"/>
</dbReference>
<reference evidence="8" key="1">
    <citation type="submission" date="2020-10" db="EMBL/GenBank/DDBJ databases">
        <authorList>
            <person name="Kikuchi T."/>
        </authorList>
    </citation>
    <scope>NUCLEOTIDE SEQUENCE</scope>
    <source>
        <strain evidence="8">NKZ352</strain>
    </source>
</reference>
<feature type="region of interest" description="Disordered" evidence="6">
    <location>
        <begin position="2396"/>
        <end position="2533"/>
    </location>
</feature>
<feature type="repeat" description="ANK" evidence="4">
    <location>
        <begin position="1254"/>
        <end position="1286"/>
    </location>
</feature>
<feature type="region of interest" description="Disordered" evidence="6">
    <location>
        <begin position="2238"/>
        <end position="2302"/>
    </location>
</feature>
<feature type="compositionally biased region" description="Low complexity" evidence="6">
    <location>
        <begin position="2288"/>
        <end position="2302"/>
    </location>
</feature>
<feature type="compositionally biased region" description="Basic and acidic residues" evidence="6">
    <location>
        <begin position="1674"/>
        <end position="1696"/>
    </location>
</feature>
<keyword evidence="1" id="KW-0677">Repeat</keyword>
<feature type="repeat" description="ANK" evidence="4">
    <location>
        <begin position="1354"/>
        <end position="1386"/>
    </location>
</feature>
<feature type="repeat" description="ANK" evidence="4">
    <location>
        <begin position="514"/>
        <end position="546"/>
    </location>
</feature>
<dbReference type="GO" id="GO:0005737">
    <property type="term" value="C:cytoplasm"/>
    <property type="evidence" value="ECO:0007669"/>
    <property type="project" value="TreeGrafter"/>
</dbReference>
<evidence type="ECO:0000256" key="2">
    <source>
        <dbReference type="ARBA" id="ARBA00023043"/>
    </source>
</evidence>
<feature type="repeat" description="ANK" evidence="4">
    <location>
        <begin position="673"/>
        <end position="705"/>
    </location>
</feature>
<dbReference type="SMART" id="SM00248">
    <property type="entry name" value="ANK"/>
    <property type="match status" value="23"/>
</dbReference>
<feature type="compositionally biased region" description="Basic residues" evidence="6">
    <location>
        <begin position="1644"/>
        <end position="1662"/>
    </location>
</feature>
<dbReference type="PANTHER" id="PTHR23206:SF8">
    <property type="entry name" value="ANKYRIN REPEAT AND KH DOMAIN-CONTAINING 1"/>
    <property type="match status" value="1"/>
</dbReference>
<name>A0A8S1HPY1_9PELO</name>
<feature type="repeat" description="ANK" evidence="4">
    <location>
        <begin position="405"/>
        <end position="437"/>
    </location>
</feature>
<evidence type="ECO:0000313" key="8">
    <source>
        <dbReference type="EMBL" id="CAD6198096.1"/>
    </source>
</evidence>
<feature type="compositionally biased region" description="Polar residues" evidence="6">
    <location>
        <begin position="774"/>
        <end position="789"/>
    </location>
</feature>
<keyword evidence="2 4" id="KW-0040">ANK repeat</keyword>
<keyword evidence="5" id="KW-0694">RNA-binding</keyword>
<dbReference type="InterPro" id="IPR036612">
    <property type="entry name" value="KH_dom_type_1_sf"/>
</dbReference>
<keyword evidence="3" id="KW-0175">Coiled coil</keyword>
<keyword evidence="9" id="KW-1185">Reference proteome</keyword>
<evidence type="ECO:0000256" key="4">
    <source>
        <dbReference type="PROSITE-ProRule" id="PRU00023"/>
    </source>
</evidence>
<feature type="compositionally biased region" description="Polar residues" evidence="6">
    <location>
        <begin position="2496"/>
        <end position="2525"/>
    </location>
</feature>
<feature type="repeat" description="ANK" evidence="4">
    <location>
        <begin position="1423"/>
        <end position="1455"/>
    </location>
</feature>
<feature type="region of interest" description="Disordered" evidence="6">
    <location>
        <begin position="1942"/>
        <end position="1996"/>
    </location>
</feature>
<feature type="compositionally biased region" description="Low complexity" evidence="6">
    <location>
        <begin position="2355"/>
        <end position="2369"/>
    </location>
</feature>
<dbReference type="GO" id="GO:0045087">
    <property type="term" value="P:innate immune response"/>
    <property type="evidence" value="ECO:0007669"/>
    <property type="project" value="TreeGrafter"/>
</dbReference>